<comment type="caution">
    <text evidence="7">The sequence shown here is derived from an EMBL/GenBank/DDBJ whole genome shotgun (WGS) entry which is preliminary data.</text>
</comment>
<comment type="subcellular location">
    <subcellularLocation>
        <location evidence="1">Nucleus</location>
    </subcellularLocation>
</comment>
<feature type="compositionally biased region" description="Basic and acidic residues" evidence="6">
    <location>
        <begin position="292"/>
        <end position="306"/>
    </location>
</feature>
<name>A0A139HJI9_9PEZI</name>
<accession>A0A139HJI9</accession>
<evidence type="ECO:0000313" key="8">
    <source>
        <dbReference type="Proteomes" id="UP000070133"/>
    </source>
</evidence>
<evidence type="ECO:0000256" key="1">
    <source>
        <dbReference type="ARBA" id="ARBA00004123"/>
    </source>
</evidence>
<feature type="region of interest" description="Disordered" evidence="6">
    <location>
        <begin position="1"/>
        <end position="320"/>
    </location>
</feature>
<dbReference type="STRING" id="321146.A0A139HJI9"/>
<dbReference type="GO" id="GO:0010468">
    <property type="term" value="P:regulation of gene expression"/>
    <property type="evidence" value="ECO:0007669"/>
    <property type="project" value="UniProtKB-ARBA"/>
</dbReference>
<dbReference type="Proteomes" id="UP000070133">
    <property type="component" value="Unassembled WGS sequence"/>
</dbReference>
<feature type="compositionally biased region" description="Basic and acidic residues" evidence="6">
    <location>
        <begin position="124"/>
        <end position="141"/>
    </location>
</feature>
<keyword evidence="8" id="KW-1185">Reference proteome</keyword>
<keyword evidence="3" id="KW-0805">Transcription regulation</keyword>
<sequence length="754" mass="81831">MASPATARRSEPNQPKFPADLDSPQSPPIHTENPRPSISPLSAKASPVAVRESALQNANTHEESRLGNVNGAEVGDQADDRSSSLSEPEDDDELDPVPVAAVDSTDTSEELAAHQSLEVDSEAETERLDQTPTKLRKDVDTTGKTPSKLSQAATADDDLSDPPSPIPATGPGAASSTSTIETAGEWPAGQGLKHTQADDLQSGRKRKRSDTGESSLSSADSDIGESPRKRSHSSAAEELVAKDRDTEVPALNADDTVEEAIADDSEAVEVIPASPTKGVKGKKGPKPKGRPKKDASKETELQKTEEPAAVEEQSEEAIAKSAEELQRRQVATVNFEDLAKQFLAFREKTCNEKLAAVDAELELLNQPVCKHPDFMRQVACVDARKQKQKREAEAWRRYKKESLRTTTLGERSQLHSQFFQHTRQLREEVMDQLGKDWYDIQNERRQSNQDKDELYVRKFSMKKSEQIKIQAKYNQEVSVLSGVAKYVGFPAAPELTGAEGDSLEDDLKSMKISKRAQHSTQTVYFPNRASLIQPQSERIAHEQFIEQNPWARPQGPIQHHGTPNLTHTPDWWAAEPGMGSKHMIRNLSGASVHRTGSPYMTPMQRRPPMDHSSSGTVAVNSDGPEPPSSLAAAPPTGGRTHGHPGRDVASPLTVAKHGQNGAELTGFRNISNISGASTIDAPDSAEKARDGLRESLPGVSKETSAAPHMFDTSQIHRLTGDVRKQHEVYANANFRAQEGAYGTPGALPASSGAA</sequence>
<feature type="compositionally biased region" description="Polar residues" evidence="6">
    <location>
        <begin position="142"/>
        <end position="151"/>
    </location>
</feature>
<evidence type="ECO:0000256" key="6">
    <source>
        <dbReference type="SAM" id="MobiDB-lite"/>
    </source>
</evidence>
<feature type="compositionally biased region" description="Low complexity" evidence="6">
    <location>
        <begin position="628"/>
        <end position="638"/>
    </location>
</feature>
<reference evidence="7 8" key="1">
    <citation type="submission" date="2015-07" db="EMBL/GenBank/DDBJ databases">
        <title>Comparative genomics of the Sigatoka disease complex on banana suggests a link between parallel evolutionary changes in Pseudocercospora fijiensis and Pseudocercospora eumusae and increased virulence on the banana host.</title>
        <authorList>
            <person name="Chang T.-C."/>
            <person name="Salvucci A."/>
            <person name="Crous P.W."/>
            <person name="Stergiopoulos I."/>
        </authorList>
    </citation>
    <scope>NUCLEOTIDE SEQUENCE [LARGE SCALE GENOMIC DNA]</scope>
    <source>
        <strain evidence="7 8">CBS 114824</strain>
    </source>
</reference>
<keyword evidence="2" id="KW-0678">Repressor</keyword>
<dbReference type="Pfam" id="PF08598">
    <property type="entry name" value="Sds3"/>
    <property type="match status" value="1"/>
</dbReference>
<evidence type="ECO:0000313" key="7">
    <source>
        <dbReference type="EMBL" id="KXT02552.1"/>
    </source>
</evidence>
<keyword evidence="5" id="KW-0539">Nucleus</keyword>
<feature type="compositionally biased region" description="Basic and acidic residues" evidence="6">
    <location>
        <begin position="684"/>
        <end position="693"/>
    </location>
</feature>
<dbReference type="SMART" id="SM01401">
    <property type="entry name" value="Sds3"/>
    <property type="match status" value="1"/>
</dbReference>
<evidence type="ECO:0000256" key="2">
    <source>
        <dbReference type="ARBA" id="ARBA00022491"/>
    </source>
</evidence>
<keyword evidence="4" id="KW-0804">Transcription</keyword>
<dbReference type="InterPro" id="IPR013907">
    <property type="entry name" value="Sds3"/>
</dbReference>
<organism evidence="7 8">
    <name type="scientific">Pseudocercospora eumusae</name>
    <dbReference type="NCBI Taxonomy" id="321146"/>
    <lineage>
        <taxon>Eukaryota</taxon>
        <taxon>Fungi</taxon>
        <taxon>Dikarya</taxon>
        <taxon>Ascomycota</taxon>
        <taxon>Pezizomycotina</taxon>
        <taxon>Dothideomycetes</taxon>
        <taxon>Dothideomycetidae</taxon>
        <taxon>Mycosphaerellales</taxon>
        <taxon>Mycosphaerellaceae</taxon>
        <taxon>Pseudocercospora</taxon>
    </lineage>
</organism>
<feature type="region of interest" description="Disordered" evidence="6">
    <location>
        <begin position="673"/>
        <end position="706"/>
    </location>
</feature>
<dbReference type="EMBL" id="LFZN01000040">
    <property type="protein sequence ID" value="KXT02552.1"/>
    <property type="molecule type" value="Genomic_DNA"/>
</dbReference>
<dbReference type="OrthoDB" id="20886at2759"/>
<evidence type="ECO:0000256" key="5">
    <source>
        <dbReference type="ARBA" id="ARBA00023242"/>
    </source>
</evidence>
<dbReference type="GO" id="GO:0005654">
    <property type="term" value="C:nucleoplasm"/>
    <property type="evidence" value="ECO:0007669"/>
    <property type="project" value="UniProtKB-ARBA"/>
</dbReference>
<proteinExistence type="predicted"/>
<dbReference type="PANTHER" id="PTHR21964">
    <property type="entry name" value="BREAST CANCER METASTASIS-SUPPRESSOR 1"/>
    <property type="match status" value="1"/>
</dbReference>
<evidence type="ECO:0008006" key="9">
    <source>
        <dbReference type="Google" id="ProtNLM"/>
    </source>
</evidence>
<feature type="compositionally biased region" description="Acidic residues" evidence="6">
    <location>
        <begin position="255"/>
        <end position="267"/>
    </location>
</feature>
<evidence type="ECO:0000256" key="4">
    <source>
        <dbReference type="ARBA" id="ARBA00023163"/>
    </source>
</evidence>
<dbReference type="AlphaFoldDB" id="A0A139HJI9"/>
<feature type="compositionally biased region" description="Basic residues" evidence="6">
    <location>
        <begin position="279"/>
        <end position="291"/>
    </location>
</feature>
<protein>
    <recommendedName>
        <fullName evidence="9">Transcriptional regulatory protein DEP1</fullName>
    </recommendedName>
</protein>
<feature type="region of interest" description="Disordered" evidence="6">
    <location>
        <begin position="592"/>
        <end position="651"/>
    </location>
</feature>
<evidence type="ECO:0000256" key="3">
    <source>
        <dbReference type="ARBA" id="ARBA00023015"/>
    </source>
</evidence>
<gene>
    <name evidence="7" type="ORF">AC578_10660</name>
</gene>